<evidence type="ECO:0000313" key="2">
    <source>
        <dbReference type="EMBL" id="OEU08200.1"/>
    </source>
</evidence>
<dbReference type="EMBL" id="KV784381">
    <property type="protein sequence ID" value="OEU08200.1"/>
    <property type="molecule type" value="Genomic_DNA"/>
</dbReference>
<keyword evidence="3" id="KW-1185">Reference proteome</keyword>
<dbReference type="AlphaFoldDB" id="A0A1E7EQD6"/>
<feature type="compositionally biased region" description="Gly residues" evidence="1">
    <location>
        <begin position="195"/>
        <end position="208"/>
    </location>
</feature>
<feature type="compositionally biased region" description="Basic and acidic residues" evidence="1">
    <location>
        <begin position="212"/>
        <end position="221"/>
    </location>
</feature>
<accession>A0A1E7EQD6</accession>
<sequence length="917" mass="103925">MSNLIQSGWDFEHDDTVIDDVSVGTISSFNRNENPTKNDEDPNLSKFLTKSTHTNASRHIDEEGWTTTSPGNKKPKNNINDRNVASTESIIESIDGNFDTIEAGTRNIIHVTSPGRKHKCNIPDDDNRNMELDFNPVRTAEYGKDQDKQHDETEKEESRNNQNQTNGDKNSGDENGNKDDDKDNNSNNNHYNGGLNHGGRSGRGGRGGRGGRRGERKQIPRIEWETYDFTISFNPKTMSNKDPDAEFQAVLSEIMKKSPGVTFHPTNESMYPKPRPFTSIQEYPQTEAAFKDFFDVYVNKSLTTFKIFVKATMQYNELELRNSLLNYLRSNNLWMSSDLISENVDEMIGYVNYGHDKMVWRPECEKKINNGIQALIQSGSVPEALRLKIASLKKQIHVRVAIGTIRGGPRNDPVMCEGLVLRTTKAQARASIELLGILDDNILGNFYSIIPRGVDRDLGPKLYGDFLRANNDMMNKLRAIAVVNWPEELFLDHYNPALGVAGTVPIRVERLLMDVWKCAAIERTTETESRGKYLLLFRDEDMEKAKVSIGNLIDAFGRDSDRKCAKIALEKFNEFPEFDSIQRISQSVHSKGLRIREMLEAAASQRTKGTPKKIQQPQPQFQFHVNKELQQQLPITAQKSYSSILTQQLSPTKKHLTIVQPPPQQIAQPIGRQQNITQTAQAPPDARTVLTNNSGLSIDQQTITTMMTQITTQFSEMERERIMREDRNEMKRQDREAKAEEKRDERDARMEERRLETEDKMYSFLQTMMTFNINKKDNNDHVTGTLITTGTTEQTSALTTSIATTNTATSSAAKRPHSQQSNNNEETEMTDAETVIESQETEEDPTSIKRNRTVPGGEEFEHDKATTDDMDLATEHNDKMNSTRAKNGDTASFTDGFYNQQFRLPDNVPPPDGVSQQ</sequence>
<feature type="compositionally biased region" description="Basic and acidic residues" evidence="1">
    <location>
        <begin position="141"/>
        <end position="159"/>
    </location>
</feature>
<proteinExistence type="predicted"/>
<organism evidence="2 3">
    <name type="scientific">Fragilariopsis cylindrus CCMP1102</name>
    <dbReference type="NCBI Taxonomy" id="635003"/>
    <lineage>
        <taxon>Eukaryota</taxon>
        <taxon>Sar</taxon>
        <taxon>Stramenopiles</taxon>
        <taxon>Ochrophyta</taxon>
        <taxon>Bacillariophyta</taxon>
        <taxon>Bacillariophyceae</taxon>
        <taxon>Bacillariophycidae</taxon>
        <taxon>Bacillariales</taxon>
        <taxon>Bacillariaceae</taxon>
        <taxon>Fragilariopsis</taxon>
    </lineage>
</organism>
<gene>
    <name evidence="2" type="ORF">FRACYDRAFT_249988</name>
</gene>
<name>A0A1E7EQD6_9STRA</name>
<protein>
    <submittedName>
        <fullName evidence="2">Uncharacterized protein</fullName>
    </submittedName>
</protein>
<dbReference type="Proteomes" id="UP000095751">
    <property type="component" value="Unassembled WGS sequence"/>
</dbReference>
<feature type="region of interest" description="Disordered" evidence="1">
    <location>
        <begin position="806"/>
        <end position="870"/>
    </location>
</feature>
<reference evidence="2 3" key="1">
    <citation type="submission" date="2016-09" db="EMBL/GenBank/DDBJ databases">
        <title>Extensive genetic diversity and differential bi-allelic expression allows diatom success in the polar Southern Ocean.</title>
        <authorList>
            <consortium name="DOE Joint Genome Institute"/>
            <person name="Mock T."/>
            <person name="Otillar R.P."/>
            <person name="Strauss J."/>
            <person name="Dupont C."/>
            <person name="Frickenhaus S."/>
            <person name="Maumus F."/>
            <person name="Mcmullan M."/>
            <person name="Sanges R."/>
            <person name="Schmutz J."/>
            <person name="Toseland A."/>
            <person name="Valas R."/>
            <person name="Veluchamy A."/>
            <person name="Ward B.J."/>
            <person name="Allen A."/>
            <person name="Barry K."/>
            <person name="Falciatore A."/>
            <person name="Ferrante M."/>
            <person name="Fortunato A.E."/>
            <person name="Gloeckner G."/>
            <person name="Gruber A."/>
            <person name="Hipkin R."/>
            <person name="Janech M."/>
            <person name="Kroth P."/>
            <person name="Leese F."/>
            <person name="Lindquist E."/>
            <person name="Lyon B.R."/>
            <person name="Martin J."/>
            <person name="Mayer C."/>
            <person name="Parker M."/>
            <person name="Quesneville H."/>
            <person name="Raymond J."/>
            <person name="Uhlig C."/>
            <person name="Valentin K.U."/>
            <person name="Worden A.Z."/>
            <person name="Armbrust E.V."/>
            <person name="Bowler C."/>
            <person name="Green B."/>
            <person name="Moulton V."/>
            <person name="Van Oosterhout C."/>
            <person name="Grigoriev I."/>
        </authorList>
    </citation>
    <scope>NUCLEOTIDE SEQUENCE [LARGE SCALE GENOMIC DNA]</scope>
    <source>
        <strain evidence="2 3">CCMP1102</strain>
    </source>
</reference>
<feature type="compositionally biased region" description="Basic and acidic residues" evidence="1">
    <location>
        <begin position="859"/>
        <end position="870"/>
    </location>
</feature>
<dbReference type="KEGG" id="fcy:FRACYDRAFT_249988"/>
<feature type="compositionally biased region" description="Polar residues" evidence="1">
    <location>
        <begin position="46"/>
        <end position="57"/>
    </location>
</feature>
<feature type="region of interest" description="Disordered" evidence="1">
    <location>
        <begin position="27"/>
        <end position="80"/>
    </location>
</feature>
<feature type="compositionally biased region" description="Low complexity" evidence="1">
    <location>
        <begin position="185"/>
        <end position="194"/>
    </location>
</feature>
<feature type="compositionally biased region" description="Basic and acidic residues" evidence="1">
    <location>
        <begin position="121"/>
        <end position="131"/>
    </location>
</feature>
<feature type="compositionally biased region" description="Polar residues" evidence="1">
    <location>
        <begin position="65"/>
        <end position="80"/>
    </location>
</feature>
<feature type="region of interest" description="Disordered" evidence="1">
    <location>
        <begin position="114"/>
        <end position="221"/>
    </location>
</feature>
<feature type="region of interest" description="Disordered" evidence="1">
    <location>
        <begin position="724"/>
        <end position="754"/>
    </location>
</feature>
<dbReference type="InParanoid" id="A0A1E7EQD6"/>
<feature type="compositionally biased region" description="Basic and acidic residues" evidence="1">
    <location>
        <begin position="170"/>
        <end position="184"/>
    </location>
</feature>
<evidence type="ECO:0000256" key="1">
    <source>
        <dbReference type="SAM" id="MobiDB-lite"/>
    </source>
</evidence>
<evidence type="ECO:0000313" key="3">
    <source>
        <dbReference type="Proteomes" id="UP000095751"/>
    </source>
</evidence>